<dbReference type="PANTHER" id="PTHR46044:SF4">
    <property type="entry name" value="CYANIDE HYDRATASE"/>
    <property type="match status" value="1"/>
</dbReference>
<evidence type="ECO:0000256" key="2">
    <source>
        <dbReference type="ARBA" id="ARBA00022801"/>
    </source>
</evidence>
<protein>
    <submittedName>
        <fullName evidence="5">Nitrilase</fullName>
    </submittedName>
</protein>
<gene>
    <name evidence="5" type="ORF">K490DRAFT_46765</name>
</gene>
<evidence type="ECO:0000259" key="4">
    <source>
        <dbReference type="PROSITE" id="PS50263"/>
    </source>
</evidence>
<comment type="caution">
    <text evidence="5">The sequence shown here is derived from an EMBL/GenBank/DDBJ whole genome shotgun (WGS) entry which is preliminary data.</text>
</comment>
<accession>A0A9P4HSV2</accession>
<dbReference type="InterPro" id="IPR036526">
    <property type="entry name" value="C-N_Hydrolase_sf"/>
</dbReference>
<proteinExistence type="inferred from homology"/>
<evidence type="ECO:0000313" key="5">
    <source>
        <dbReference type="EMBL" id="KAF2085384.1"/>
    </source>
</evidence>
<keyword evidence="6" id="KW-1185">Reference proteome</keyword>
<dbReference type="Proteomes" id="UP000799776">
    <property type="component" value="Unassembled WGS sequence"/>
</dbReference>
<comment type="similarity">
    <text evidence="1">Belongs to the carbon-nitrogen hydrolase superfamily. Nitrilase family.</text>
</comment>
<dbReference type="AlphaFoldDB" id="A0A9P4HSV2"/>
<dbReference type="OrthoDB" id="10250282at2759"/>
<evidence type="ECO:0000256" key="3">
    <source>
        <dbReference type="SAM" id="MobiDB-lite"/>
    </source>
</evidence>
<feature type="region of interest" description="Disordered" evidence="3">
    <location>
        <begin position="346"/>
        <end position="375"/>
    </location>
</feature>
<evidence type="ECO:0000256" key="1">
    <source>
        <dbReference type="ARBA" id="ARBA00008129"/>
    </source>
</evidence>
<dbReference type="FunFam" id="3.60.110.10:FF:000011">
    <property type="entry name" value="Cyanide hydratase"/>
    <property type="match status" value="1"/>
</dbReference>
<sequence length="375" mass="42225">MPASIRQYKAAAVQGEPGWFDLELSVQKTINWINEAGGKNCKLIAFPETWIPGYPYWQWHVNFQDSLPLLKKYRQNSLKSDSDEMRRIRSAARANKIYVSLGYSEMDGTSLYMAQVIINPDGDVINHRRKIKPTHVERLCFGEGTGDSLDSVVSTEIGNLGHLNCWENMNPFLKAHACALHEEIHVAAWPVYPPATTLKYPDPYTNIAETQSEVVSPAYAIETGTWVLAPFQICSTEGAKLNTPERLRDQVTEGVRIPPPIPRPCHNTNHLHQMHSGYTRVYRPDGSRAVPDPDRDTEGLVIADIDLDEIHLTKQLADFGGHYMRPDLIRLFVDKTPKTYIIDAANPDPRNFPSTLQRVGLDKPLPVEDGSTEKS</sequence>
<dbReference type="InterPro" id="IPR044149">
    <property type="entry name" value="Nitrilases_CHs"/>
</dbReference>
<organism evidence="5 6">
    <name type="scientific">Saccharata proteae CBS 121410</name>
    <dbReference type="NCBI Taxonomy" id="1314787"/>
    <lineage>
        <taxon>Eukaryota</taxon>
        <taxon>Fungi</taxon>
        <taxon>Dikarya</taxon>
        <taxon>Ascomycota</taxon>
        <taxon>Pezizomycotina</taxon>
        <taxon>Dothideomycetes</taxon>
        <taxon>Dothideomycetes incertae sedis</taxon>
        <taxon>Botryosphaeriales</taxon>
        <taxon>Saccharataceae</taxon>
        <taxon>Saccharata</taxon>
    </lineage>
</organism>
<evidence type="ECO:0000313" key="6">
    <source>
        <dbReference type="Proteomes" id="UP000799776"/>
    </source>
</evidence>
<dbReference type="EMBL" id="ML978731">
    <property type="protein sequence ID" value="KAF2085384.1"/>
    <property type="molecule type" value="Genomic_DNA"/>
</dbReference>
<keyword evidence="2" id="KW-0378">Hydrolase</keyword>
<dbReference type="Pfam" id="PF00795">
    <property type="entry name" value="CN_hydrolase"/>
    <property type="match status" value="1"/>
</dbReference>
<reference evidence="5" key="1">
    <citation type="journal article" date="2020" name="Stud. Mycol.">
        <title>101 Dothideomycetes genomes: a test case for predicting lifestyles and emergence of pathogens.</title>
        <authorList>
            <person name="Haridas S."/>
            <person name="Albert R."/>
            <person name="Binder M."/>
            <person name="Bloem J."/>
            <person name="Labutti K."/>
            <person name="Salamov A."/>
            <person name="Andreopoulos B."/>
            <person name="Baker S."/>
            <person name="Barry K."/>
            <person name="Bills G."/>
            <person name="Bluhm B."/>
            <person name="Cannon C."/>
            <person name="Castanera R."/>
            <person name="Culley D."/>
            <person name="Daum C."/>
            <person name="Ezra D."/>
            <person name="Gonzalez J."/>
            <person name="Henrissat B."/>
            <person name="Kuo A."/>
            <person name="Liang C."/>
            <person name="Lipzen A."/>
            <person name="Lutzoni F."/>
            <person name="Magnuson J."/>
            <person name="Mondo S."/>
            <person name="Nolan M."/>
            <person name="Ohm R."/>
            <person name="Pangilinan J."/>
            <person name="Park H.-J."/>
            <person name="Ramirez L."/>
            <person name="Alfaro M."/>
            <person name="Sun H."/>
            <person name="Tritt A."/>
            <person name="Yoshinaga Y."/>
            <person name="Zwiers L.-H."/>
            <person name="Turgeon B."/>
            <person name="Goodwin S."/>
            <person name="Spatafora J."/>
            <person name="Crous P."/>
            <person name="Grigoriev I."/>
        </authorList>
    </citation>
    <scope>NUCLEOTIDE SEQUENCE</scope>
    <source>
        <strain evidence="5">CBS 121410</strain>
    </source>
</reference>
<dbReference type="PROSITE" id="PS50263">
    <property type="entry name" value="CN_HYDROLASE"/>
    <property type="match status" value="1"/>
</dbReference>
<dbReference type="SUPFAM" id="SSF56317">
    <property type="entry name" value="Carbon-nitrogen hydrolase"/>
    <property type="match status" value="1"/>
</dbReference>
<dbReference type="GO" id="GO:0016787">
    <property type="term" value="F:hydrolase activity"/>
    <property type="evidence" value="ECO:0007669"/>
    <property type="project" value="UniProtKB-KW"/>
</dbReference>
<dbReference type="PANTHER" id="PTHR46044">
    <property type="entry name" value="NITRILASE"/>
    <property type="match status" value="1"/>
</dbReference>
<dbReference type="CDD" id="cd07564">
    <property type="entry name" value="nitrilases_CHs"/>
    <property type="match status" value="1"/>
</dbReference>
<feature type="domain" description="CN hydrolase" evidence="4">
    <location>
        <begin position="8"/>
        <end position="307"/>
    </location>
</feature>
<name>A0A9P4HSV2_9PEZI</name>
<dbReference type="Gene3D" id="3.60.110.10">
    <property type="entry name" value="Carbon-nitrogen hydrolase"/>
    <property type="match status" value="1"/>
</dbReference>
<dbReference type="InterPro" id="IPR003010">
    <property type="entry name" value="C-N_Hydrolase"/>
</dbReference>